<dbReference type="Proteomes" id="UP000013006">
    <property type="component" value="Chromosome"/>
</dbReference>
<dbReference type="SUPFAM" id="SSF46785">
    <property type="entry name" value="Winged helix' DNA-binding domain"/>
    <property type="match status" value="1"/>
</dbReference>
<dbReference type="InterPro" id="IPR036388">
    <property type="entry name" value="WH-like_DNA-bd_sf"/>
</dbReference>
<evidence type="ECO:0000313" key="2">
    <source>
        <dbReference type="Proteomes" id="UP000013006"/>
    </source>
</evidence>
<protein>
    <submittedName>
        <fullName evidence="1">Uncharacterized protein</fullName>
    </submittedName>
</protein>
<name>M9UBI5_SACIS</name>
<sequence>MYTHPYSGFKPNFRSELEVKLTDWLYAQGSQRPEPQSDMCNTDLTNMFYIRKSDNCQNRRKVSNTTVSRNYRKLIKMEFIEKRNDEYRISDSIIRYALLEEGI</sequence>
<accession>M9UBI5</accession>
<dbReference type="KEGG" id="sic:SiL_0423"/>
<evidence type="ECO:0000313" key="1">
    <source>
        <dbReference type="EMBL" id="AGJ61896.1"/>
    </source>
</evidence>
<dbReference type="HOGENOM" id="CLU_2257490_0_0_2"/>
<dbReference type="AlphaFoldDB" id="M9UBI5"/>
<proteinExistence type="predicted"/>
<dbReference type="EMBL" id="CP003928">
    <property type="protein sequence ID" value="AGJ61896.1"/>
    <property type="molecule type" value="Genomic_DNA"/>
</dbReference>
<reference evidence="1 2" key="1">
    <citation type="journal article" date="2013" name="Open Biol.">
        <title>Genomics and genetics of Sulfolobus islandicus LAL14/1, a model hyperthermophilic archaeon.</title>
        <authorList>
            <person name="Jaubert C."/>
            <person name="Danioux C."/>
            <person name="Oberto J."/>
            <person name="Cortez D."/>
            <person name="Bize A."/>
            <person name="Krupovic M."/>
            <person name="She Q."/>
            <person name="Forterre P."/>
            <person name="Prangishvili D."/>
            <person name="Sezonov G."/>
        </authorList>
    </citation>
    <scope>NUCLEOTIDE SEQUENCE [LARGE SCALE GENOMIC DNA]</scope>
    <source>
        <strain evidence="1">LAL14/1</strain>
    </source>
</reference>
<organism>
    <name type="scientific">Saccharolobus islandicus LAL14/1</name>
    <dbReference type="NCBI Taxonomy" id="1241935"/>
    <lineage>
        <taxon>Archaea</taxon>
        <taxon>Thermoproteota</taxon>
        <taxon>Thermoprotei</taxon>
        <taxon>Sulfolobales</taxon>
        <taxon>Sulfolobaceae</taxon>
        <taxon>Saccharolobus</taxon>
    </lineage>
</organism>
<dbReference type="InterPro" id="IPR036390">
    <property type="entry name" value="WH_DNA-bd_sf"/>
</dbReference>
<dbReference type="Gene3D" id="1.10.10.10">
    <property type="entry name" value="Winged helix-like DNA-binding domain superfamily/Winged helix DNA-binding domain"/>
    <property type="match status" value="1"/>
</dbReference>
<gene>
    <name evidence="1" type="ORF">SiL_0423</name>
</gene>